<dbReference type="SUPFAM" id="SSF52833">
    <property type="entry name" value="Thioredoxin-like"/>
    <property type="match status" value="1"/>
</dbReference>
<reference evidence="7 8" key="2">
    <citation type="journal article" date="2013" name="PLoS ONE">
        <title>Whole genome mapping and re-organization of the nuclear and mitochondrial genomes of Babesia microti isolates.</title>
        <authorList>
            <person name="Cornillot E."/>
            <person name="Dassouli A."/>
            <person name="Garg A."/>
            <person name="Pachikara N."/>
            <person name="Randazzo S."/>
            <person name="Depoix D."/>
            <person name="Carcy B."/>
            <person name="Delbecq S."/>
            <person name="Frutos R."/>
            <person name="Silva J.C."/>
            <person name="Sutton R."/>
            <person name="Krause P.J."/>
            <person name="Mamoun C.B."/>
        </authorList>
    </citation>
    <scope>NUCLEOTIDE SEQUENCE [LARGE SCALE GENOMIC DNA]</scope>
    <source>
        <strain evidence="7 8">RI</strain>
    </source>
</reference>
<proteinExistence type="predicted"/>
<evidence type="ECO:0000259" key="6">
    <source>
        <dbReference type="Pfam" id="PF00462"/>
    </source>
</evidence>
<dbReference type="OrthoDB" id="415696at2759"/>
<dbReference type="Pfam" id="PF00462">
    <property type="entry name" value="Glutaredoxin"/>
    <property type="match status" value="1"/>
</dbReference>
<evidence type="ECO:0000256" key="5">
    <source>
        <dbReference type="ARBA" id="ARBA00023284"/>
    </source>
</evidence>
<dbReference type="GeneID" id="24424215"/>
<dbReference type="Proteomes" id="UP000002899">
    <property type="component" value="Chromosome II"/>
</dbReference>
<dbReference type="PANTHER" id="PTHR10293">
    <property type="entry name" value="GLUTAREDOXIN FAMILY MEMBER"/>
    <property type="match status" value="1"/>
</dbReference>
<dbReference type="PROSITE" id="PS51354">
    <property type="entry name" value="GLUTAREDOXIN_2"/>
    <property type="match status" value="1"/>
</dbReference>
<protein>
    <submittedName>
        <fullName evidence="7">Monothiol glutaredoxin-S11</fullName>
    </submittedName>
</protein>
<evidence type="ECO:0000256" key="1">
    <source>
        <dbReference type="ARBA" id="ARBA00022714"/>
    </source>
</evidence>
<reference evidence="7 8" key="1">
    <citation type="journal article" date="2012" name="Nucleic Acids Res.">
        <title>Sequencing of the smallest Apicomplexan genome from the human pathogen Babesia microti.</title>
        <authorList>
            <person name="Cornillot E."/>
            <person name="Hadj-Kaddour K."/>
            <person name="Dassouli A."/>
            <person name="Noel B."/>
            <person name="Ranwez V."/>
            <person name="Vacherie B."/>
            <person name="Augagneur Y."/>
            <person name="Bres V."/>
            <person name="Duclos A."/>
            <person name="Randazzo S."/>
            <person name="Carcy B."/>
            <person name="Debierre-Grockiego F."/>
            <person name="Delbecq S."/>
            <person name="Moubri-Menage K."/>
            <person name="Shams-Eldin H."/>
            <person name="Usmani-Brown S."/>
            <person name="Bringaud F."/>
            <person name="Wincker P."/>
            <person name="Vivares C.P."/>
            <person name="Schwarz R.T."/>
            <person name="Schetters T.P."/>
            <person name="Krause P.J."/>
            <person name="Gorenflot A."/>
            <person name="Berry V."/>
            <person name="Barbe V."/>
            <person name="Ben Mamoun C."/>
        </authorList>
    </citation>
    <scope>NUCLEOTIDE SEQUENCE [LARGE SCALE GENOMIC DNA]</scope>
    <source>
        <strain evidence="7 8">RI</strain>
    </source>
</reference>
<sequence length="195" mass="21857">MNIYNKLSLRWLHGIKLKHLPLQSVGSCTSAYRISRYNNHKAIDSIFSGLNVHLSLYTHNYCTHPKFTTSTTANISNSRPNSCDKGGIAVSYKQVVVNPQSLEEAKRTISQLVANEPRLLLIKGTPEAPMCGFSAQVLRVMEAKQLSYAFVDVLCNEYVRQGAKEVSNWPTFPQVFEEGEFVGGCDVVTEMYTNF</sequence>
<dbReference type="RefSeq" id="XP_012648196.1">
    <property type="nucleotide sequence ID" value="XM_012792742.1"/>
</dbReference>
<dbReference type="EMBL" id="FO082872">
    <property type="protein sequence ID" value="CCF73587.1"/>
    <property type="molecule type" value="Genomic_DNA"/>
</dbReference>
<organism evidence="7 8">
    <name type="scientific">Babesia microti (strain RI)</name>
    <dbReference type="NCBI Taxonomy" id="1133968"/>
    <lineage>
        <taxon>Eukaryota</taxon>
        <taxon>Sar</taxon>
        <taxon>Alveolata</taxon>
        <taxon>Apicomplexa</taxon>
        <taxon>Aconoidasida</taxon>
        <taxon>Piroplasmida</taxon>
        <taxon>Babesiidae</taxon>
        <taxon>Babesia</taxon>
    </lineage>
</organism>
<evidence type="ECO:0000256" key="4">
    <source>
        <dbReference type="ARBA" id="ARBA00023014"/>
    </source>
</evidence>
<accession>I7J690</accession>
<dbReference type="InterPro" id="IPR002109">
    <property type="entry name" value="Glutaredoxin"/>
</dbReference>
<dbReference type="VEuPathDB" id="PiroplasmaDB:BMR1_02g02145"/>
<dbReference type="InterPro" id="IPR004480">
    <property type="entry name" value="Monothiol_GRX-rel"/>
</dbReference>
<dbReference type="AlphaFoldDB" id="I7J690"/>
<dbReference type="InterPro" id="IPR036249">
    <property type="entry name" value="Thioredoxin-like_sf"/>
</dbReference>
<evidence type="ECO:0000313" key="7">
    <source>
        <dbReference type="EMBL" id="CCF73587.1"/>
    </source>
</evidence>
<keyword evidence="8" id="KW-1185">Reference proteome</keyword>
<dbReference type="GO" id="GO:0051537">
    <property type="term" value="F:2 iron, 2 sulfur cluster binding"/>
    <property type="evidence" value="ECO:0007669"/>
    <property type="project" value="UniProtKB-KW"/>
</dbReference>
<dbReference type="InterPro" id="IPR033658">
    <property type="entry name" value="GRX_PICOT-like"/>
</dbReference>
<feature type="domain" description="Glutaredoxin" evidence="6">
    <location>
        <begin position="129"/>
        <end position="182"/>
    </location>
</feature>
<reference evidence="7 8" key="3">
    <citation type="journal article" date="2016" name="Sci. Rep.">
        <title>Genome-wide diversity and gene expression profiling of Babesia microti isolates identify polymorphic genes that mediate host-pathogen interactions.</title>
        <authorList>
            <person name="Silva J.C."/>
            <person name="Cornillot E."/>
            <person name="McCracken C."/>
            <person name="Usmani-Brown S."/>
            <person name="Dwivedi A."/>
            <person name="Ifeonu O.O."/>
            <person name="Crabtree J."/>
            <person name="Gotia H.T."/>
            <person name="Virji A.Z."/>
            <person name="Reynes C."/>
            <person name="Colinge J."/>
            <person name="Kumar V."/>
            <person name="Lawres L."/>
            <person name="Pazzi J.E."/>
            <person name="Pablo J.V."/>
            <person name="Hung C."/>
            <person name="Brancato J."/>
            <person name="Kumari P."/>
            <person name="Orvis J."/>
            <person name="Tretina K."/>
            <person name="Chibucos M."/>
            <person name="Ott S."/>
            <person name="Sadzewicz L."/>
            <person name="Sengamalay N."/>
            <person name="Shetty A.C."/>
            <person name="Su Q."/>
            <person name="Tallon L."/>
            <person name="Fraser C.M."/>
            <person name="Frutos R."/>
            <person name="Molina D.M."/>
            <person name="Krause P.J."/>
            <person name="Ben Mamoun C."/>
        </authorList>
    </citation>
    <scope>NUCLEOTIDE SEQUENCE [LARGE SCALE GENOMIC DNA]</scope>
    <source>
        <strain evidence="7 8">RI</strain>
    </source>
</reference>
<gene>
    <name evidence="7" type="ORF">BMR1_02g02145</name>
</gene>
<keyword evidence="3" id="KW-0408">Iron</keyword>
<name>I7J690_BABMR</name>
<keyword evidence="4" id="KW-0411">Iron-sulfur</keyword>
<evidence type="ECO:0000313" key="8">
    <source>
        <dbReference type="Proteomes" id="UP000002899"/>
    </source>
</evidence>
<keyword evidence="1" id="KW-0001">2Fe-2S</keyword>
<evidence type="ECO:0000256" key="2">
    <source>
        <dbReference type="ARBA" id="ARBA00022723"/>
    </source>
</evidence>
<keyword evidence="2" id="KW-0479">Metal-binding</keyword>
<dbReference type="GO" id="GO:0046872">
    <property type="term" value="F:metal ion binding"/>
    <property type="evidence" value="ECO:0007669"/>
    <property type="project" value="UniProtKB-KW"/>
</dbReference>
<dbReference type="PANTHER" id="PTHR10293:SF16">
    <property type="entry name" value="GLUTAREDOXIN-RELATED PROTEIN 5, MITOCHONDRIAL"/>
    <property type="match status" value="1"/>
</dbReference>
<keyword evidence="5" id="KW-0676">Redox-active center</keyword>
<dbReference type="GO" id="GO:0005739">
    <property type="term" value="C:mitochondrion"/>
    <property type="evidence" value="ECO:0007669"/>
    <property type="project" value="UniProtKB-ARBA"/>
</dbReference>
<dbReference type="KEGG" id="bmic:BMR1_02g02145"/>
<dbReference type="CDD" id="cd03028">
    <property type="entry name" value="GRX_PICOT_like"/>
    <property type="match status" value="1"/>
</dbReference>
<dbReference type="Gene3D" id="3.40.30.10">
    <property type="entry name" value="Glutaredoxin"/>
    <property type="match status" value="1"/>
</dbReference>
<evidence type="ECO:0000256" key="3">
    <source>
        <dbReference type="ARBA" id="ARBA00023004"/>
    </source>
</evidence>